<dbReference type="CTD" id="36340984"/>
<sequence length="109" mass="12637">MKRLDLVTALQQHLLENHSLAYLKCADSLAMEKEKQTNVYILGKYNNKHLLERCHFVATDKLSRALCVPFTASVAYLKIQFNFMAVFFKILVNLMKRIICEFLSIIQPS</sequence>
<evidence type="ECO:0000313" key="1">
    <source>
        <dbReference type="EMBL" id="EUB59943.1"/>
    </source>
</evidence>
<protein>
    <submittedName>
        <fullName evidence="1">Uncharacterized protein</fullName>
    </submittedName>
</protein>
<dbReference type="AlphaFoldDB" id="W6UG86"/>
<dbReference type="KEGG" id="egl:EGR_05269"/>
<dbReference type="RefSeq" id="XP_024351139.1">
    <property type="nucleotide sequence ID" value="XM_024494518.1"/>
</dbReference>
<dbReference type="Proteomes" id="UP000019149">
    <property type="component" value="Unassembled WGS sequence"/>
</dbReference>
<dbReference type="GeneID" id="36340984"/>
<reference evidence="1 2" key="1">
    <citation type="journal article" date="2013" name="Nat. Genet.">
        <title>The genome of the hydatid tapeworm Echinococcus granulosus.</title>
        <authorList>
            <person name="Zheng H."/>
            <person name="Zhang W."/>
            <person name="Zhang L."/>
            <person name="Zhang Z."/>
            <person name="Li J."/>
            <person name="Lu G."/>
            <person name="Zhu Y."/>
            <person name="Wang Y."/>
            <person name="Huang Y."/>
            <person name="Liu J."/>
            <person name="Kang H."/>
            <person name="Chen J."/>
            <person name="Wang L."/>
            <person name="Chen A."/>
            <person name="Yu S."/>
            <person name="Gao Z."/>
            <person name="Jin L."/>
            <person name="Gu W."/>
            <person name="Wang Z."/>
            <person name="Zhao L."/>
            <person name="Shi B."/>
            <person name="Wen H."/>
            <person name="Lin R."/>
            <person name="Jones M.K."/>
            <person name="Brejova B."/>
            <person name="Vinar T."/>
            <person name="Zhao G."/>
            <person name="McManus D.P."/>
            <person name="Chen Z."/>
            <person name="Zhou Y."/>
            <person name="Wang S."/>
        </authorList>
    </citation>
    <scope>NUCLEOTIDE SEQUENCE [LARGE SCALE GENOMIC DNA]</scope>
</reference>
<comment type="caution">
    <text evidence="1">The sequence shown here is derived from an EMBL/GenBank/DDBJ whole genome shotgun (WGS) entry which is preliminary data.</text>
</comment>
<name>W6UG86_ECHGR</name>
<accession>W6UG86</accession>
<evidence type="ECO:0000313" key="2">
    <source>
        <dbReference type="Proteomes" id="UP000019149"/>
    </source>
</evidence>
<keyword evidence="2" id="KW-1185">Reference proteome</keyword>
<organism evidence="1 2">
    <name type="scientific">Echinococcus granulosus</name>
    <name type="common">Hydatid tapeworm</name>
    <dbReference type="NCBI Taxonomy" id="6210"/>
    <lineage>
        <taxon>Eukaryota</taxon>
        <taxon>Metazoa</taxon>
        <taxon>Spiralia</taxon>
        <taxon>Lophotrochozoa</taxon>
        <taxon>Platyhelminthes</taxon>
        <taxon>Cestoda</taxon>
        <taxon>Eucestoda</taxon>
        <taxon>Cyclophyllidea</taxon>
        <taxon>Taeniidae</taxon>
        <taxon>Echinococcus</taxon>
        <taxon>Echinococcus granulosus group</taxon>
    </lineage>
</organism>
<dbReference type="EMBL" id="APAU02000037">
    <property type="protein sequence ID" value="EUB59943.1"/>
    <property type="molecule type" value="Genomic_DNA"/>
</dbReference>
<gene>
    <name evidence="1" type="ORF">EGR_05269</name>
</gene>
<proteinExistence type="predicted"/>